<protein>
    <submittedName>
        <fullName evidence="3">Glycosyltransferase family 4 protein</fullName>
    </submittedName>
</protein>
<keyword evidence="1" id="KW-0472">Membrane</keyword>
<dbReference type="PANTHER" id="PTHR12526:SF638">
    <property type="entry name" value="SPORE COAT PROTEIN SA"/>
    <property type="match status" value="1"/>
</dbReference>
<comment type="caution">
    <text evidence="3">The sequence shown here is derived from an EMBL/GenBank/DDBJ whole genome shotgun (WGS) entry which is preliminary data.</text>
</comment>
<keyword evidence="1" id="KW-1133">Transmembrane helix</keyword>
<evidence type="ECO:0000256" key="1">
    <source>
        <dbReference type="SAM" id="Phobius"/>
    </source>
</evidence>
<dbReference type="AlphaFoldDB" id="A0A8J7V2V4"/>
<dbReference type="PANTHER" id="PTHR12526">
    <property type="entry name" value="GLYCOSYLTRANSFERASE"/>
    <property type="match status" value="1"/>
</dbReference>
<dbReference type="Gene3D" id="3.40.50.2000">
    <property type="entry name" value="Glycogen Phosphorylase B"/>
    <property type="match status" value="2"/>
</dbReference>
<accession>A0A8J7V2V4</accession>
<dbReference type="Proteomes" id="UP000672602">
    <property type="component" value="Unassembled WGS sequence"/>
</dbReference>
<evidence type="ECO:0000313" key="3">
    <source>
        <dbReference type="EMBL" id="MBP5857561.1"/>
    </source>
</evidence>
<dbReference type="CDD" id="cd03808">
    <property type="entry name" value="GT4_CapM-like"/>
    <property type="match status" value="1"/>
</dbReference>
<keyword evidence="4" id="KW-1185">Reference proteome</keyword>
<dbReference type="SUPFAM" id="SSF53756">
    <property type="entry name" value="UDP-Glycosyltransferase/glycogen phosphorylase"/>
    <property type="match status" value="1"/>
</dbReference>
<dbReference type="EMBL" id="JAGMWN010000004">
    <property type="protein sequence ID" value="MBP5857561.1"/>
    <property type="molecule type" value="Genomic_DNA"/>
</dbReference>
<feature type="transmembrane region" description="Helical" evidence="1">
    <location>
        <begin position="92"/>
        <end position="114"/>
    </location>
</feature>
<dbReference type="Pfam" id="PF13477">
    <property type="entry name" value="Glyco_trans_4_2"/>
    <property type="match status" value="1"/>
</dbReference>
<proteinExistence type="predicted"/>
<feature type="domain" description="Glycosyltransferase subfamily 4-like N-terminal" evidence="2">
    <location>
        <begin position="3"/>
        <end position="133"/>
    </location>
</feature>
<evidence type="ECO:0000313" key="4">
    <source>
        <dbReference type="Proteomes" id="UP000672602"/>
    </source>
</evidence>
<gene>
    <name evidence="3" type="ORF">KAJ83_11115</name>
</gene>
<organism evidence="3 4">
    <name type="scientific">Marivibrio halodurans</name>
    <dbReference type="NCBI Taxonomy" id="2039722"/>
    <lineage>
        <taxon>Bacteria</taxon>
        <taxon>Pseudomonadati</taxon>
        <taxon>Pseudomonadota</taxon>
        <taxon>Alphaproteobacteria</taxon>
        <taxon>Rhodospirillales</taxon>
        <taxon>Rhodospirillaceae</taxon>
        <taxon>Marivibrio</taxon>
    </lineage>
</organism>
<dbReference type="InterPro" id="IPR028098">
    <property type="entry name" value="Glyco_trans_4-like_N"/>
</dbReference>
<reference evidence="3" key="1">
    <citation type="submission" date="2021-04" db="EMBL/GenBank/DDBJ databases">
        <authorList>
            <person name="Zhang D.-C."/>
        </authorList>
    </citation>
    <scope>NUCLEOTIDE SEQUENCE</scope>
    <source>
        <strain evidence="3">CGMCC 1.15697</strain>
    </source>
</reference>
<dbReference type="Pfam" id="PF13692">
    <property type="entry name" value="Glyco_trans_1_4"/>
    <property type="match status" value="1"/>
</dbReference>
<evidence type="ECO:0000259" key="2">
    <source>
        <dbReference type="Pfam" id="PF13477"/>
    </source>
</evidence>
<name>A0A8J7V2V4_9PROT</name>
<keyword evidence="1" id="KW-0812">Transmembrane</keyword>
<sequence length="376" mass="40700">MTEDWYFLSHRLPLARAARDAGARVVVATRINDARARLEAEGFTVVPIPFDRSGLDPLRDLATIRAIHACYRRHAPDIVHHVAMKPTLYGTLAGYLAGVPHIVNAMAGMGFLFISQGIKARLLRPAIRAAMRLANRGRRVRVIVQNDDDRDLFRAHLGVPDRRIATIRGSGVDVDALRPAPEPAVDDGHPPVALCLSRMLWDKGIGELVEAARLLRRRGVPLTIRLVGPGDANPAAIDPEQLQAWTREGLVESLGRTADIAGAYAASHIAVLPSYREGLPKSLLEAAACGRPIVATDVPGCREICVEGETGLRVPARAVEPLADALQRLAADPALRARMGAAARRMAETRFATDRIVAETLALYTTMLAGRGDIRA</sequence>
<dbReference type="GO" id="GO:0016757">
    <property type="term" value="F:glycosyltransferase activity"/>
    <property type="evidence" value="ECO:0007669"/>
    <property type="project" value="TreeGrafter"/>
</dbReference>